<keyword evidence="1" id="KW-0812">Transmembrane</keyword>
<keyword evidence="1" id="KW-1133">Transmembrane helix</keyword>
<keyword evidence="1" id="KW-0472">Membrane</keyword>
<evidence type="ECO:0000256" key="1">
    <source>
        <dbReference type="SAM" id="Phobius"/>
    </source>
</evidence>
<gene>
    <name evidence="2" type="ordered locus">BafPKo_0492</name>
</gene>
<dbReference type="Proteomes" id="UP000005216">
    <property type="component" value="Chromosome"/>
</dbReference>
<dbReference type="KEGG" id="bafz:BafPKo_0492"/>
<accession>G0ISB9</accession>
<reference evidence="2 3" key="1">
    <citation type="journal article" date="2011" name="J. Bacteriol.">
        <title>Whole-genome sequences of two Borrelia afzelii and two Borrelia garinii Lyme disease agent isolates.</title>
        <authorList>
            <person name="Casjens S.R."/>
            <person name="Mongodin E.F."/>
            <person name="Qiu W.-G."/>
            <person name="Dunn J.J."/>
            <person name="Luft B.J."/>
            <person name="Fraser-Liggett C.M."/>
            <person name="Schutzer S.E."/>
        </authorList>
    </citation>
    <scope>NUCLEOTIDE SEQUENCE [LARGE SCALE GENOMIC DNA]</scope>
    <source>
        <strain evidence="2 3">PKo</strain>
    </source>
</reference>
<evidence type="ECO:0000313" key="3">
    <source>
        <dbReference type="Proteomes" id="UP000005216"/>
    </source>
</evidence>
<sequence>MCRILKLLKFFRKTRSAGQFLKIDFFIFLIICSYFLF</sequence>
<proteinExistence type="predicted"/>
<dbReference type="PATRIC" id="fig|390236.22.peg.472"/>
<organism evidence="2 3">
    <name type="scientific">Borreliella afzelii (strain PKo)</name>
    <name type="common">Borrelia afzelii</name>
    <dbReference type="NCBI Taxonomy" id="390236"/>
    <lineage>
        <taxon>Bacteria</taxon>
        <taxon>Pseudomonadati</taxon>
        <taxon>Spirochaetota</taxon>
        <taxon>Spirochaetia</taxon>
        <taxon>Spirochaetales</taxon>
        <taxon>Borreliaceae</taxon>
        <taxon>Borreliella</taxon>
    </lineage>
</organism>
<keyword evidence="3" id="KW-1185">Reference proteome</keyword>
<feature type="transmembrane region" description="Helical" evidence="1">
    <location>
        <begin position="20"/>
        <end position="36"/>
    </location>
</feature>
<dbReference type="EMBL" id="CP002933">
    <property type="protein sequence ID" value="AEL69700.1"/>
    <property type="molecule type" value="Genomic_DNA"/>
</dbReference>
<dbReference type="AlphaFoldDB" id="G0ISB9"/>
<dbReference type="HOGENOM" id="CLU_3340816_0_0_12"/>
<protein>
    <submittedName>
        <fullName evidence="2">Uncharacterized protein</fullName>
    </submittedName>
</protein>
<name>G0ISB9_BORAP</name>
<evidence type="ECO:0000313" key="2">
    <source>
        <dbReference type="EMBL" id="AEL69700.1"/>
    </source>
</evidence>